<dbReference type="EMBL" id="SWFS01000482">
    <property type="protein sequence ID" value="KAA8901676.1"/>
    <property type="molecule type" value="Genomic_DNA"/>
</dbReference>
<reference evidence="2" key="1">
    <citation type="journal article" date="2019" name="G3 (Bethesda)">
        <title>Genome Assemblies of Two Rare Opportunistic Yeast Pathogens: Diutina rugosa (syn. Candida rugosa) and Trichomonascus ciferrii (syn. Candida ciferrii).</title>
        <authorList>
            <person name="Mixao V."/>
            <person name="Saus E."/>
            <person name="Hansen A.P."/>
            <person name="Lass-Florl C."/>
            <person name="Gabaldon T."/>
        </authorList>
    </citation>
    <scope>NUCLEOTIDE SEQUENCE</scope>
    <source>
        <strain evidence="2">CBS 4856</strain>
    </source>
</reference>
<dbReference type="PANTHER" id="PTHR42858:SF1">
    <property type="entry name" value="LD15494P"/>
    <property type="match status" value="1"/>
</dbReference>
<dbReference type="InterPro" id="IPR015421">
    <property type="entry name" value="PyrdxlP-dep_Trfase_major"/>
</dbReference>
<organism evidence="2 3">
    <name type="scientific">Trichomonascus ciferrii</name>
    <dbReference type="NCBI Taxonomy" id="44093"/>
    <lineage>
        <taxon>Eukaryota</taxon>
        <taxon>Fungi</taxon>
        <taxon>Dikarya</taxon>
        <taxon>Ascomycota</taxon>
        <taxon>Saccharomycotina</taxon>
        <taxon>Dipodascomycetes</taxon>
        <taxon>Dipodascales</taxon>
        <taxon>Trichomonascaceae</taxon>
        <taxon>Trichomonascus</taxon>
        <taxon>Trichomonascus ciferrii complex</taxon>
    </lineage>
</organism>
<dbReference type="PANTHER" id="PTHR42858">
    <property type="entry name" value="AMINOTRANSFERASE"/>
    <property type="match status" value="1"/>
</dbReference>
<feature type="domain" description="Aminotransferase class I/classII large" evidence="1">
    <location>
        <begin position="45"/>
        <end position="405"/>
    </location>
</feature>
<gene>
    <name evidence="2" type="ORF">TRICI_006041</name>
</gene>
<proteinExistence type="predicted"/>
<dbReference type="Proteomes" id="UP000761534">
    <property type="component" value="Unassembled WGS sequence"/>
</dbReference>
<dbReference type="Pfam" id="PF00155">
    <property type="entry name" value="Aminotran_1_2"/>
    <property type="match status" value="1"/>
</dbReference>
<dbReference type="AlphaFoldDB" id="A0A642UMG0"/>
<dbReference type="Gene3D" id="3.40.640.10">
    <property type="entry name" value="Type I PLP-dependent aspartate aminotransferase-like (Major domain)"/>
    <property type="match status" value="1"/>
</dbReference>
<dbReference type="OrthoDB" id="7042322at2759"/>
<dbReference type="SUPFAM" id="SSF53383">
    <property type="entry name" value="PLP-dependent transferases"/>
    <property type="match status" value="1"/>
</dbReference>
<evidence type="ECO:0000313" key="3">
    <source>
        <dbReference type="Proteomes" id="UP000761534"/>
    </source>
</evidence>
<sequence length="429" mass="47646">MAINFFKGHPTERLTARLEILEGAKKVLIPEYREGDDDDEIRHPLIYGTDPGALNVRQAISKWSLRAHGESDYGAIDPDSINLTNGASYGAQTVLQQCTAAQRGYTKQAFIVSPTYFLINSVFEDAGFHGRMTSIEETEEKGIDLDYLQKQLEYYDSLPDESGGLGGVDDMLGKQVPPRKIYRYVMYIVPTFSNPRGGTMPLPARQRLIALARKHDMLLLCDDVYDLLDYRPPGSPRLPRLVTLDRNSNPTKHGNTVSNCTFSKLIGPGFRVGWQETTSPHLAQQFARGGAIKSGGSPANLNTFIVREMILDGKVDEVIFKLKKEFGQRSTEFIKHMKASLPEGTTIQGGDGGYFFWVTLPNQYSTDKITQRAKELGLVLAPEEAFKVADGQPLKPNRSSFRVSLSYTEIPDIAKGVSLWAQACKDSLA</sequence>
<protein>
    <recommendedName>
        <fullName evidence="1">Aminotransferase class I/classII large domain-containing protein</fullName>
    </recommendedName>
</protein>
<dbReference type="GO" id="GO:0030170">
    <property type="term" value="F:pyridoxal phosphate binding"/>
    <property type="evidence" value="ECO:0007669"/>
    <property type="project" value="InterPro"/>
</dbReference>
<comment type="caution">
    <text evidence="2">The sequence shown here is derived from an EMBL/GenBank/DDBJ whole genome shotgun (WGS) entry which is preliminary data.</text>
</comment>
<accession>A0A642UMG0</accession>
<dbReference type="Gene3D" id="3.90.1150.10">
    <property type="entry name" value="Aspartate Aminotransferase, domain 1"/>
    <property type="match status" value="1"/>
</dbReference>
<keyword evidence="3" id="KW-1185">Reference proteome</keyword>
<evidence type="ECO:0000259" key="1">
    <source>
        <dbReference type="Pfam" id="PF00155"/>
    </source>
</evidence>
<dbReference type="InterPro" id="IPR004839">
    <property type="entry name" value="Aminotransferase_I/II_large"/>
</dbReference>
<dbReference type="InterPro" id="IPR015424">
    <property type="entry name" value="PyrdxlP-dep_Trfase"/>
</dbReference>
<name>A0A642UMG0_9ASCO</name>
<dbReference type="CDD" id="cd00609">
    <property type="entry name" value="AAT_like"/>
    <property type="match status" value="1"/>
</dbReference>
<evidence type="ECO:0000313" key="2">
    <source>
        <dbReference type="EMBL" id="KAA8901676.1"/>
    </source>
</evidence>
<dbReference type="GO" id="GO:0047536">
    <property type="term" value="F:2-aminoadipate transaminase activity"/>
    <property type="evidence" value="ECO:0007669"/>
    <property type="project" value="TreeGrafter"/>
</dbReference>
<dbReference type="InterPro" id="IPR015422">
    <property type="entry name" value="PyrdxlP-dep_Trfase_small"/>
</dbReference>
<dbReference type="VEuPathDB" id="FungiDB:TRICI_006041"/>